<protein>
    <recommendedName>
        <fullName evidence="3">Knr4/Smi1-like domain-containing protein</fullName>
    </recommendedName>
</protein>
<proteinExistence type="predicted"/>
<dbReference type="Proteomes" id="UP000645555">
    <property type="component" value="Unassembled WGS sequence"/>
</dbReference>
<keyword evidence="2" id="KW-1185">Reference proteome</keyword>
<evidence type="ECO:0000313" key="2">
    <source>
        <dbReference type="Proteomes" id="UP000645555"/>
    </source>
</evidence>
<evidence type="ECO:0008006" key="3">
    <source>
        <dbReference type="Google" id="ProtNLM"/>
    </source>
</evidence>
<organism evidence="1 2">
    <name type="scientific">Streptomyces fructofermentans</name>
    <dbReference type="NCBI Taxonomy" id="152141"/>
    <lineage>
        <taxon>Bacteria</taxon>
        <taxon>Bacillati</taxon>
        <taxon>Actinomycetota</taxon>
        <taxon>Actinomycetes</taxon>
        <taxon>Kitasatosporales</taxon>
        <taxon>Streptomycetaceae</taxon>
        <taxon>Streptomyces</taxon>
    </lineage>
</organism>
<reference evidence="1" key="1">
    <citation type="journal article" date="2014" name="Int. J. Syst. Evol. Microbiol.">
        <title>Complete genome sequence of Corynebacterium casei LMG S-19264T (=DSM 44701T), isolated from a smear-ripened cheese.</title>
        <authorList>
            <consortium name="US DOE Joint Genome Institute (JGI-PGF)"/>
            <person name="Walter F."/>
            <person name="Albersmeier A."/>
            <person name="Kalinowski J."/>
            <person name="Ruckert C."/>
        </authorList>
    </citation>
    <scope>NUCLEOTIDE SEQUENCE</scope>
    <source>
        <strain evidence="1">JCM 4956</strain>
    </source>
</reference>
<name>A0A918U2W4_9ACTN</name>
<dbReference type="EMBL" id="BMWD01000027">
    <property type="protein sequence ID" value="GGX85717.1"/>
    <property type="molecule type" value="Genomic_DNA"/>
</dbReference>
<reference evidence="1" key="2">
    <citation type="submission" date="2020-09" db="EMBL/GenBank/DDBJ databases">
        <authorList>
            <person name="Sun Q."/>
            <person name="Ohkuma M."/>
        </authorList>
    </citation>
    <scope>NUCLEOTIDE SEQUENCE</scope>
    <source>
        <strain evidence="1">JCM 4956</strain>
    </source>
</reference>
<sequence length="128" mass="13437">MPTRPLEADATECSSWFGTAGTFRDFLVRCFDRIDQPMSSGAMTDWTGVRERVLALAASPSRDEVFGSSGHGFALDAPLKAAEAADLAAWSGVELPEDHRSFLLHVGAGGADPEAAVAILADQPFAAG</sequence>
<dbReference type="RefSeq" id="WP_229916714.1">
    <property type="nucleotide sequence ID" value="NZ_BMWD01000027.1"/>
</dbReference>
<gene>
    <name evidence="1" type="ORF">GCM10010515_61350</name>
</gene>
<comment type="caution">
    <text evidence="1">The sequence shown here is derived from an EMBL/GenBank/DDBJ whole genome shotgun (WGS) entry which is preliminary data.</text>
</comment>
<dbReference type="AlphaFoldDB" id="A0A918U2W4"/>
<accession>A0A918U2W4</accession>
<evidence type="ECO:0000313" key="1">
    <source>
        <dbReference type="EMBL" id="GGX85717.1"/>
    </source>
</evidence>